<evidence type="ECO:0000313" key="2">
    <source>
        <dbReference type="Proteomes" id="UP000762676"/>
    </source>
</evidence>
<gene>
    <name evidence="1" type="ORF">ElyMa_002114200</name>
</gene>
<protein>
    <submittedName>
        <fullName evidence="1">Histone-lysine N-methyltransferase SETMAR</fullName>
    </submittedName>
</protein>
<keyword evidence="2" id="KW-1185">Reference proteome</keyword>
<dbReference type="InterPro" id="IPR036397">
    <property type="entry name" value="RNaseH_sf"/>
</dbReference>
<dbReference type="Gene3D" id="3.30.420.10">
    <property type="entry name" value="Ribonuclease H-like superfamily/Ribonuclease H"/>
    <property type="match status" value="1"/>
</dbReference>
<dbReference type="Pfam" id="PF01359">
    <property type="entry name" value="Transposase_1"/>
    <property type="match status" value="1"/>
</dbReference>
<comment type="caution">
    <text evidence="1">The sequence shown here is derived from an EMBL/GenBank/DDBJ whole genome shotgun (WGS) entry which is preliminary data.</text>
</comment>
<sequence>MATVFWNAKGVILSDILSQGQCINATQYFSTLDRLKDAIRRKRPGLLTRCVVLLYDNATPLSENLKQQWLQRYGWEILPHSAHSPESFACTLEASFRRHGFRDKR</sequence>
<accession>A0AAV4FGT6</accession>
<name>A0AAV4FGT6_9GAST</name>
<reference evidence="1 2" key="1">
    <citation type="journal article" date="2021" name="Elife">
        <title>Chloroplast acquisition without the gene transfer in kleptoplastic sea slugs, Plakobranchus ocellatus.</title>
        <authorList>
            <person name="Maeda T."/>
            <person name="Takahashi S."/>
            <person name="Yoshida T."/>
            <person name="Shimamura S."/>
            <person name="Takaki Y."/>
            <person name="Nagai Y."/>
            <person name="Toyoda A."/>
            <person name="Suzuki Y."/>
            <person name="Arimoto A."/>
            <person name="Ishii H."/>
            <person name="Satoh N."/>
            <person name="Nishiyama T."/>
            <person name="Hasebe M."/>
            <person name="Maruyama T."/>
            <person name="Minagawa J."/>
            <person name="Obokata J."/>
            <person name="Shigenobu S."/>
        </authorList>
    </citation>
    <scope>NUCLEOTIDE SEQUENCE [LARGE SCALE GENOMIC DNA]</scope>
</reference>
<dbReference type="AlphaFoldDB" id="A0AAV4FGT6"/>
<dbReference type="GO" id="GO:0003676">
    <property type="term" value="F:nucleic acid binding"/>
    <property type="evidence" value="ECO:0007669"/>
    <property type="project" value="InterPro"/>
</dbReference>
<dbReference type="PANTHER" id="PTHR46060:SF1">
    <property type="entry name" value="MARINER MOS1 TRANSPOSASE-LIKE PROTEIN"/>
    <property type="match status" value="1"/>
</dbReference>
<evidence type="ECO:0000313" key="1">
    <source>
        <dbReference type="EMBL" id="GFR72452.1"/>
    </source>
</evidence>
<dbReference type="InterPro" id="IPR052709">
    <property type="entry name" value="Transposase-MT_Hybrid"/>
</dbReference>
<dbReference type="Proteomes" id="UP000762676">
    <property type="component" value="Unassembled WGS sequence"/>
</dbReference>
<dbReference type="PANTHER" id="PTHR46060">
    <property type="entry name" value="MARINER MOS1 TRANSPOSASE-LIKE PROTEIN"/>
    <property type="match status" value="1"/>
</dbReference>
<organism evidence="1 2">
    <name type="scientific">Elysia marginata</name>
    <dbReference type="NCBI Taxonomy" id="1093978"/>
    <lineage>
        <taxon>Eukaryota</taxon>
        <taxon>Metazoa</taxon>
        <taxon>Spiralia</taxon>
        <taxon>Lophotrochozoa</taxon>
        <taxon>Mollusca</taxon>
        <taxon>Gastropoda</taxon>
        <taxon>Heterobranchia</taxon>
        <taxon>Euthyneura</taxon>
        <taxon>Panpulmonata</taxon>
        <taxon>Sacoglossa</taxon>
        <taxon>Placobranchoidea</taxon>
        <taxon>Plakobranchidae</taxon>
        <taxon>Elysia</taxon>
    </lineage>
</organism>
<dbReference type="InterPro" id="IPR001888">
    <property type="entry name" value="Transposase_1"/>
</dbReference>
<dbReference type="EMBL" id="BMAT01004378">
    <property type="protein sequence ID" value="GFR72452.1"/>
    <property type="molecule type" value="Genomic_DNA"/>
</dbReference>
<proteinExistence type="predicted"/>